<keyword evidence="2" id="KW-1133">Transmembrane helix</keyword>
<feature type="compositionally biased region" description="Polar residues" evidence="1">
    <location>
        <begin position="314"/>
        <end position="328"/>
    </location>
</feature>
<keyword evidence="4" id="KW-1185">Reference proteome</keyword>
<dbReference type="EMBL" id="JBBXMP010000743">
    <property type="protein sequence ID" value="KAL0057027.1"/>
    <property type="molecule type" value="Genomic_DNA"/>
</dbReference>
<evidence type="ECO:0008006" key="5">
    <source>
        <dbReference type="Google" id="ProtNLM"/>
    </source>
</evidence>
<evidence type="ECO:0000313" key="4">
    <source>
        <dbReference type="Proteomes" id="UP001437256"/>
    </source>
</evidence>
<evidence type="ECO:0000256" key="2">
    <source>
        <dbReference type="SAM" id="Phobius"/>
    </source>
</evidence>
<name>A0ABR2Z973_9AGAR</name>
<protein>
    <recommendedName>
        <fullName evidence="5">Transmembrane protein</fullName>
    </recommendedName>
</protein>
<dbReference type="Gene3D" id="2.60.120.260">
    <property type="entry name" value="Galactose-binding domain-like"/>
    <property type="match status" value="2"/>
</dbReference>
<accession>A0ABR2Z973</accession>
<organism evidence="3 4">
    <name type="scientific">Marasmius tenuissimus</name>
    <dbReference type="NCBI Taxonomy" id="585030"/>
    <lineage>
        <taxon>Eukaryota</taxon>
        <taxon>Fungi</taxon>
        <taxon>Dikarya</taxon>
        <taxon>Basidiomycota</taxon>
        <taxon>Agaricomycotina</taxon>
        <taxon>Agaricomycetes</taxon>
        <taxon>Agaricomycetidae</taxon>
        <taxon>Agaricales</taxon>
        <taxon>Marasmiineae</taxon>
        <taxon>Marasmiaceae</taxon>
        <taxon>Marasmius</taxon>
    </lineage>
</organism>
<feature type="transmembrane region" description="Helical" evidence="2">
    <location>
        <begin position="276"/>
        <end position="300"/>
    </location>
</feature>
<keyword evidence="2" id="KW-0472">Membrane</keyword>
<sequence>MTGTSSAEASFTFTFEGGFIQVRGAKHSTDPFINYTCQIDNNTIQSIPYNNDTLLTTNLVLCEQQLSEGRHNLTMNITNRDPGREVFWLDSVEYSPLDNASITKQVLKVDSSDIKSCSYHNDSEEWHIFHKDFDSGISWTQSPNAVMSFKFTGTSVSVYGINFGSDPIRWDSTTGSYSIDGGQSILFEIPGTKPPPGLSTKVVARENQPYFETGLVNSGEHEMIITYHGNGTGNPQRLGIDYFYVANNGVEVNGNFSGTGEPGPGPKERADHKVPVGAVVGGILAGIFGLIAFGGMTWLVKRRKRRRGGPREWQGQQQDEAPPSTMSGAWSIEPLEDLRSPTGSGASRYTSGELLAANFASMKHAQREVINGQSRQEHDSGFRYTALHNAAAPPGIDLIPPAYTPE</sequence>
<evidence type="ECO:0000256" key="1">
    <source>
        <dbReference type="SAM" id="MobiDB-lite"/>
    </source>
</evidence>
<comment type="caution">
    <text evidence="3">The sequence shown here is derived from an EMBL/GenBank/DDBJ whole genome shotgun (WGS) entry which is preliminary data.</text>
</comment>
<gene>
    <name evidence="3" type="ORF">AAF712_016354</name>
</gene>
<reference evidence="3 4" key="1">
    <citation type="submission" date="2024-05" db="EMBL/GenBank/DDBJ databases">
        <title>A draft genome resource for the thread blight pathogen Marasmius tenuissimus strain MS-2.</title>
        <authorList>
            <person name="Yulfo-Soto G.E."/>
            <person name="Baruah I.K."/>
            <person name="Amoako-Attah I."/>
            <person name="Bukari Y."/>
            <person name="Meinhardt L.W."/>
            <person name="Bailey B.A."/>
            <person name="Cohen S.P."/>
        </authorList>
    </citation>
    <scope>NUCLEOTIDE SEQUENCE [LARGE SCALE GENOMIC DNA]</scope>
    <source>
        <strain evidence="3 4">MS-2</strain>
    </source>
</reference>
<dbReference type="Proteomes" id="UP001437256">
    <property type="component" value="Unassembled WGS sequence"/>
</dbReference>
<proteinExistence type="predicted"/>
<keyword evidence="2" id="KW-0812">Transmembrane</keyword>
<evidence type="ECO:0000313" key="3">
    <source>
        <dbReference type="EMBL" id="KAL0057027.1"/>
    </source>
</evidence>
<feature type="region of interest" description="Disordered" evidence="1">
    <location>
        <begin position="307"/>
        <end position="329"/>
    </location>
</feature>